<feature type="compositionally biased region" description="Polar residues" evidence="2">
    <location>
        <begin position="503"/>
        <end position="524"/>
    </location>
</feature>
<feature type="compositionally biased region" description="Basic and acidic residues" evidence="2">
    <location>
        <begin position="619"/>
        <end position="628"/>
    </location>
</feature>
<proteinExistence type="predicted"/>
<dbReference type="SUPFAM" id="SSF55781">
    <property type="entry name" value="GAF domain-like"/>
    <property type="match status" value="1"/>
</dbReference>
<feature type="compositionally biased region" description="Basic and acidic residues" evidence="2">
    <location>
        <begin position="1011"/>
        <end position="1023"/>
    </location>
</feature>
<protein>
    <submittedName>
        <fullName evidence="4">EF-hand calcium-binding domain-containing protein 5</fullName>
    </submittedName>
</protein>
<evidence type="ECO:0000313" key="5">
    <source>
        <dbReference type="Proteomes" id="UP000010552"/>
    </source>
</evidence>
<feature type="region of interest" description="Disordered" evidence="2">
    <location>
        <begin position="445"/>
        <end position="1068"/>
    </location>
</feature>
<feature type="compositionally biased region" description="Basic and acidic residues" evidence="2">
    <location>
        <begin position="847"/>
        <end position="856"/>
    </location>
</feature>
<feature type="compositionally biased region" description="Basic and acidic residues" evidence="2">
    <location>
        <begin position="752"/>
        <end position="761"/>
    </location>
</feature>
<dbReference type="STRING" id="9402.L5JUC5"/>
<feature type="compositionally biased region" description="Basic and acidic residues" evidence="2">
    <location>
        <begin position="600"/>
        <end position="609"/>
    </location>
</feature>
<dbReference type="EMBL" id="KB031150">
    <property type="protein sequence ID" value="ELK01873.1"/>
    <property type="molecule type" value="Genomic_DNA"/>
</dbReference>
<accession>L5JUC5</accession>
<feature type="compositionally biased region" description="Basic and acidic residues" evidence="2">
    <location>
        <begin position="676"/>
        <end position="685"/>
    </location>
</feature>
<feature type="compositionally biased region" description="Basic and acidic residues" evidence="2">
    <location>
        <begin position="828"/>
        <end position="837"/>
    </location>
</feature>
<feature type="compositionally biased region" description="Basic and acidic residues" evidence="2">
    <location>
        <begin position="733"/>
        <end position="742"/>
    </location>
</feature>
<feature type="compositionally biased region" description="Basic and acidic residues" evidence="2">
    <location>
        <begin position="771"/>
        <end position="780"/>
    </location>
</feature>
<dbReference type="Gene3D" id="3.30.450.40">
    <property type="match status" value="1"/>
</dbReference>
<evidence type="ECO:0000259" key="3">
    <source>
        <dbReference type="PROSITE" id="PS50222"/>
    </source>
</evidence>
<feature type="compositionally biased region" description="Basic and acidic residues" evidence="2">
    <location>
        <begin position="790"/>
        <end position="799"/>
    </location>
</feature>
<dbReference type="PANTHER" id="PTHR46788:SF1">
    <property type="entry name" value="EF-HAND CALCIUM-BINDING DOMAIN-CONTAINING PROTEIN 5"/>
    <property type="match status" value="1"/>
</dbReference>
<evidence type="ECO:0000256" key="2">
    <source>
        <dbReference type="SAM" id="MobiDB-lite"/>
    </source>
</evidence>
<reference evidence="5" key="1">
    <citation type="journal article" date="2013" name="Science">
        <title>Comparative analysis of bat genomes provides insight into the evolution of flight and immunity.</title>
        <authorList>
            <person name="Zhang G."/>
            <person name="Cowled C."/>
            <person name="Shi Z."/>
            <person name="Huang Z."/>
            <person name="Bishop-Lilly K.A."/>
            <person name="Fang X."/>
            <person name="Wynne J.W."/>
            <person name="Xiong Z."/>
            <person name="Baker M.L."/>
            <person name="Zhao W."/>
            <person name="Tachedjian M."/>
            <person name="Zhu Y."/>
            <person name="Zhou P."/>
            <person name="Jiang X."/>
            <person name="Ng J."/>
            <person name="Yang L."/>
            <person name="Wu L."/>
            <person name="Xiao J."/>
            <person name="Feng Y."/>
            <person name="Chen Y."/>
            <person name="Sun X."/>
            <person name="Zhang Y."/>
            <person name="Marsh G.A."/>
            <person name="Crameri G."/>
            <person name="Broder C.C."/>
            <person name="Frey K.G."/>
            <person name="Wang L.F."/>
            <person name="Wang J."/>
        </authorList>
    </citation>
    <scope>NUCLEOTIDE SEQUENCE [LARGE SCALE GENOMIC DNA]</scope>
</reference>
<dbReference type="InterPro" id="IPR029016">
    <property type="entry name" value="GAF-like_dom_sf"/>
</dbReference>
<dbReference type="InParanoid" id="L5JUC5"/>
<keyword evidence="5" id="KW-1185">Reference proteome</keyword>
<dbReference type="InterPro" id="IPR002048">
    <property type="entry name" value="EF_hand_dom"/>
</dbReference>
<feature type="compositionally biased region" description="Basic and acidic residues" evidence="2">
    <location>
        <begin position="989"/>
        <end position="1001"/>
    </location>
</feature>
<dbReference type="GO" id="GO:0005509">
    <property type="term" value="F:calcium ion binding"/>
    <property type="evidence" value="ECO:0007669"/>
    <property type="project" value="InterPro"/>
</dbReference>
<evidence type="ECO:0000256" key="1">
    <source>
        <dbReference type="SAM" id="Coils"/>
    </source>
</evidence>
<dbReference type="eggNOG" id="ENOG502R5M0">
    <property type="taxonomic scope" value="Eukaryota"/>
</dbReference>
<organism evidence="4 5">
    <name type="scientific">Pteropus alecto</name>
    <name type="common">Black flying fox</name>
    <dbReference type="NCBI Taxonomy" id="9402"/>
    <lineage>
        <taxon>Eukaryota</taxon>
        <taxon>Metazoa</taxon>
        <taxon>Chordata</taxon>
        <taxon>Craniata</taxon>
        <taxon>Vertebrata</taxon>
        <taxon>Euteleostomi</taxon>
        <taxon>Mammalia</taxon>
        <taxon>Eutheria</taxon>
        <taxon>Laurasiatheria</taxon>
        <taxon>Chiroptera</taxon>
        <taxon>Yinpterochiroptera</taxon>
        <taxon>Pteropodoidea</taxon>
        <taxon>Pteropodidae</taxon>
        <taxon>Pteropodinae</taxon>
        <taxon>Pteropus</taxon>
    </lineage>
</organism>
<feature type="compositionally biased region" description="Basic and acidic residues" evidence="2">
    <location>
        <begin position="695"/>
        <end position="704"/>
    </location>
</feature>
<feature type="region of interest" description="Disordered" evidence="2">
    <location>
        <begin position="1097"/>
        <end position="1117"/>
    </location>
</feature>
<gene>
    <name evidence="4" type="ORF">PAL_GLEAN10019973</name>
</gene>
<keyword evidence="1" id="KW-0175">Coiled coil</keyword>
<sequence length="1838" mass="209173">MSQSASEEEPKPAQENGNEDKEKKQEATKVKEPIESLQNPPDSCALDTGNNVAKEATNEVKSQELDLEGQPEISTGSIKDHNIGVSKNMVVRKPAKVIFNLDQTLLDSKLEQPWKKNLFERVEARAQAMQQKRICKDNEKKELEKKAQKKLPKDNLAKEWFNTENMTLNTRAYLLDKLLPTLVPGVEKMLMQVENKKLLTEIDIPIKFDPINYLGEYLMRNNPNYIKDSGMSGYQRVMRDVTEDLKIHVPSTICNRVSKMKEKVKQKQEQRESINEVKVKVANTRKQALQEQFNEWILDPKGMIPMIVYISSHIADFKSEMFEELLKHLCHCADEFREVIKTDMRRQMFAELFLYCDRGKVGFLNRQRTLALLETFYDQSSKRLRSLLRNPRQWPFVEFEEIDLPEFWGDMDNQKHIYEDFDNVLLEMDTLLSEKRASKTQNKLLENSEDQYEHDTHRKSTLPPSLPEWQKETTARQEPNKISTKGQDIESAGEQELYRKSVTEQGQRKGSTVGQGTHRGSTSEQRSRRESVIEQRSQQQSIVEQGSHRESVVEQGSQRGSIAEELHRGSLVEQGPQIESIAEESRRGSVVEQGPQRGSISEESRRGSVPERGPQRGSIAEESRRGSVPERGPQRGSISEESRRGSVPERGPQRGSISEESRRGSVPERGPQRGSISEESRRGSVPERGPQRGSISEESRRGSVPERGPQRGSISEESRRGSVPERGPQRGSISEESRRGSVPERGPQRGSISEESRRGSVPERGPQRGSISEESRRGSVPERGPQRGSISEESRRGSVPERGPQRGSISEESRRGSVPERGPQRGSISEESRRGSVPERGPQRGSISEESRRGSVPERGPQRGSISEESRRGSVPERGPQRGSIAEESHRGSVVEQGPQIGSIAEESRRGSVPERGPQRGSIAEESHRGSLVEQGPQRGSIAEESRRESVVEQGPQRGSITEESRRESIKRKGSHKESTAEQGPHKGSVTEEGSHRESVTRKGSHKRLHRESVLEEPQKESAEEQEPPRGTIPEQQDIDSISQSSEKFREATHFEHTEIPPQEERPQEQVYAEELFMISDLQEEDRILSKKDHLSETAKKELQKDKSCEPKSPKIEGKSWSDLHSIIRNIQSYKEVKGRSAFNGVSINLLQFVQLLETFVGEDTPLSVSETLTFFFKRGYVETKEEKISGLEEARQNASRVRRGLLLEALFQKWDSDGSGFLDLKEVDELLYTYKEGMEKESMKKAKLHIQFPKPHPGHEVRLSSKQFQKYIELVVSELRGNEDHVLESVVEFLMTTLKRSHIEDLRNCARRKWLHQIQRASETSGVSLEPVYTETFKALTQDAQAHGNKKISAHISLLEENLLLPHRGTVLLRNVACTLDDAPFVLNKVLYRDMKGISFTVVDEGTPIHVPQVQHHGNIFFWNDSRKKTDRNGSFLALPLQDAYMRIFGVMAIDTLRDPHEINIFLPHEIRFYQGVASVFSAAYHYVHSREHILHVVITGISWLYDIVPDITAITTYFIEPGPEQGSDYVLRKMMVTGPLGLTEIHKNPPTIFRKTCIFRDFLFKCTDSSEVVLASVCGENRIAIPLRERTGEALGALDFNIGRNRMLLYREFKDLQKMVKVTQAACYEILGELSGEITKTRVLEIENVGEVQRAGVLFFRIMLQELQEGLRLLTFMNFVTLLLYDYEALAEQISPLDSQSQKWKANTKLVQDILKGVILFFHPELELSNDLGNWDKCKLYVNRRLVEKICSFDPTAEHVRLNLKLIDEYIGGHSRIEVWKFGNIVIEYLYHWSHICLALMQLNKKLNSAITPPLPSKTDSCVYAKMPGRSLLDKC</sequence>
<feature type="compositionally biased region" description="Basic and acidic residues" evidence="2">
    <location>
        <begin position="8"/>
        <end position="34"/>
    </location>
</feature>
<dbReference type="InterPro" id="IPR018247">
    <property type="entry name" value="EF_Hand_1_Ca_BS"/>
</dbReference>
<feature type="compositionally biased region" description="Basic and acidic residues" evidence="2">
    <location>
        <begin position="638"/>
        <end position="647"/>
    </location>
</feature>
<evidence type="ECO:0000313" key="4">
    <source>
        <dbReference type="EMBL" id="ELK01873.1"/>
    </source>
</evidence>
<feature type="compositionally biased region" description="Polar residues" evidence="2">
    <location>
        <begin position="534"/>
        <end position="544"/>
    </location>
</feature>
<dbReference type="PROSITE" id="PS00018">
    <property type="entry name" value="EF_HAND_1"/>
    <property type="match status" value="1"/>
</dbReference>
<feature type="coiled-coil region" evidence="1">
    <location>
        <begin position="257"/>
        <end position="287"/>
    </location>
</feature>
<feature type="compositionally biased region" description="Basic and acidic residues" evidence="2">
    <location>
        <begin position="657"/>
        <end position="666"/>
    </location>
</feature>
<feature type="compositionally biased region" description="Basic and acidic residues" evidence="2">
    <location>
        <begin position="942"/>
        <end position="951"/>
    </location>
</feature>
<feature type="compositionally biased region" description="Basic and acidic residues" evidence="2">
    <location>
        <begin position="866"/>
        <end position="875"/>
    </location>
</feature>
<dbReference type="PANTHER" id="PTHR46788">
    <property type="entry name" value="EF-HAND CALCIUM-BINDING DOMAIN-CONTAINING PROTEIN 5"/>
    <property type="match status" value="1"/>
</dbReference>
<feature type="compositionally biased region" description="Basic and acidic residues" evidence="2">
    <location>
        <begin position="1047"/>
        <end position="1068"/>
    </location>
</feature>
<name>L5JUC5_PTEAL</name>
<dbReference type="CDD" id="cd22968">
    <property type="entry name" value="DD_EFCAB5"/>
    <property type="match status" value="1"/>
</dbReference>
<dbReference type="PROSITE" id="PS50222">
    <property type="entry name" value="EF_HAND_2"/>
    <property type="match status" value="1"/>
</dbReference>
<dbReference type="Proteomes" id="UP000010552">
    <property type="component" value="Unassembled WGS sequence"/>
</dbReference>
<feature type="domain" description="EF-hand" evidence="3">
    <location>
        <begin position="1203"/>
        <end position="1238"/>
    </location>
</feature>
<feature type="region of interest" description="Disordered" evidence="2">
    <location>
        <begin position="1"/>
        <end position="49"/>
    </location>
</feature>
<feature type="compositionally biased region" description="Basic and acidic residues" evidence="2">
    <location>
        <begin position="714"/>
        <end position="723"/>
    </location>
</feature>
<feature type="compositionally biased region" description="Basic and acidic residues" evidence="2">
    <location>
        <begin position="469"/>
        <end position="479"/>
    </location>
</feature>
<feature type="compositionally biased region" description="Basic and acidic residues" evidence="2">
    <location>
        <begin position="809"/>
        <end position="818"/>
    </location>
</feature>